<protein>
    <submittedName>
        <fullName evidence="2">Uncharacterized protein</fullName>
    </submittedName>
</protein>
<feature type="region of interest" description="Disordered" evidence="1">
    <location>
        <begin position="208"/>
        <end position="227"/>
    </location>
</feature>
<organism evidence="2 3">
    <name type="scientific">Ascodesmis nigricans</name>
    <dbReference type="NCBI Taxonomy" id="341454"/>
    <lineage>
        <taxon>Eukaryota</taxon>
        <taxon>Fungi</taxon>
        <taxon>Dikarya</taxon>
        <taxon>Ascomycota</taxon>
        <taxon>Pezizomycotina</taxon>
        <taxon>Pezizomycetes</taxon>
        <taxon>Pezizales</taxon>
        <taxon>Ascodesmidaceae</taxon>
        <taxon>Ascodesmis</taxon>
    </lineage>
</organism>
<dbReference type="InParanoid" id="A0A4S2MSU1"/>
<reference evidence="2 3" key="1">
    <citation type="submission" date="2019-04" db="EMBL/GenBank/DDBJ databases">
        <title>Comparative genomics and transcriptomics to analyze fruiting body development in filamentous ascomycetes.</title>
        <authorList>
            <consortium name="DOE Joint Genome Institute"/>
            <person name="Lutkenhaus R."/>
            <person name="Traeger S."/>
            <person name="Breuer J."/>
            <person name="Kuo A."/>
            <person name="Lipzen A."/>
            <person name="Pangilinan J."/>
            <person name="Dilworth D."/>
            <person name="Sandor L."/>
            <person name="Poggeler S."/>
            <person name="Barry K."/>
            <person name="Grigoriev I.V."/>
            <person name="Nowrousian M."/>
        </authorList>
    </citation>
    <scope>NUCLEOTIDE SEQUENCE [LARGE SCALE GENOMIC DNA]</scope>
    <source>
        <strain evidence="2 3">CBS 389.68</strain>
    </source>
</reference>
<accession>A0A4S2MSU1</accession>
<evidence type="ECO:0000313" key="2">
    <source>
        <dbReference type="EMBL" id="TGZ79367.1"/>
    </source>
</evidence>
<feature type="compositionally biased region" description="Low complexity" evidence="1">
    <location>
        <begin position="370"/>
        <end position="387"/>
    </location>
</feature>
<proteinExistence type="predicted"/>
<feature type="region of interest" description="Disordered" evidence="1">
    <location>
        <begin position="362"/>
        <end position="443"/>
    </location>
</feature>
<dbReference type="AlphaFoldDB" id="A0A4S2MSU1"/>
<evidence type="ECO:0000313" key="3">
    <source>
        <dbReference type="Proteomes" id="UP000298138"/>
    </source>
</evidence>
<feature type="region of interest" description="Disordered" evidence="1">
    <location>
        <begin position="25"/>
        <end position="58"/>
    </location>
</feature>
<feature type="region of interest" description="Disordered" evidence="1">
    <location>
        <begin position="66"/>
        <end position="85"/>
    </location>
</feature>
<feature type="compositionally biased region" description="Low complexity" evidence="1">
    <location>
        <begin position="238"/>
        <end position="249"/>
    </location>
</feature>
<feature type="compositionally biased region" description="Low complexity" evidence="1">
    <location>
        <begin position="214"/>
        <end position="226"/>
    </location>
</feature>
<dbReference type="EMBL" id="ML220132">
    <property type="protein sequence ID" value="TGZ79367.1"/>
    <property type="molecule type" value="Genomic_DNA"/>
</dbReference>
<feature type="compositionally biased region" description="Polar residues" evidence="1">
    <location>
        <begin position="25"/>
        <end position="34"/>
    </location>
</feature>
<feature type="compositionally biased region" description="Low complexity" evidence="1">
    <location>
        <begin position="408"/>
        <end position="435"/>
    </location>
</feature>
<name>A0A4S2MSU1_9PEZI</name>
<gene>
    <name evidence="2" type="ORF">EX30DRAFT_342452</name>
</gene>
<feature type="compositionally biased region" description="Basic and acidic residues" evidence="1">
    <location>
        <begin position="313"/>
        <end position="322"/>
    </location>
</feature>
<feature type="compositionally biased region" description="Polar residues" evidence="1">
    <location>
        <begin position="273"/>
        <end position="306"/>
    </location>
</feature>
<keyword evidence="3" id="KW-1185">Reference proteome</keyword>
<feature type="region of interest" description="Disordered" evidence="1">
    <location>
        <begin position="232"/>
        <end position="344"/>
    </location>
</feature>
<sequence length="480" mass="50005">MGNTNGEVGSAERLAHGFVLDIINDTSPSPSLDQTRNHRPLAPFTNPKLPRHRSDPPTSLCNHCNNHTISPRSNPSPRPAIPGSRGFNSAWRNSRRHVNAVELNPIPTGPRVTSIGTGSHANLGGNVRANITGLNTRARGDWRMGQYADGRGGNGAGFGHWMGQMGMGPVNGVLNTRDKNTTVTATTTTITTATATATETNTVPAVSTASPALTSHTPSTITTPPSKLDLESITCHVNPNNSNNTSNPNGKENILWNAATHPGAQSPKEPAKDSQSGQQPSTLPQKQTASVTTTSLKKPLPQSANNGKAPKGAKREKMEKPAAPHKQSPNSTGTTGSLQVSNININTPRRLLTAAKEVWEVYDPSPSTPQPAHTAASTAPSTSVVSSKQQQHQILVDLSLSPTSPTWEEPGPASDSGSGSGSASSSSGVESDGPETSVSMMATGMSMVEPEGEGESAVKVGLDLALRGGDGAEVDLIDLF</sequence>
<evidence type="ECO:0000256" key="1">
    <source>
        <dbReference type="SAM" id="MobiDB-lite"/>
    </source>
</evidence>
<dbReference type="Proteomes" id="UP000298138">
    <property type="component" value="Unassembled WGS sequence"/>
</dbReference>
<feature type="compositionally biased region" description="Polar residues" evidence="1">
    <location>
        <begin position="327"/>
        <end position="344"/>
    </location>
</feature>